<comment type="catalytic activity">
    <reaction evidence="7">
        <text>L-aspartate + L-glutamine + ATP + H2O = L-asparagine + L-glutamate + AMP + diphosphate + H(+)</text>
        <dbReference type="Rhea" id="RHEA:12228"/>
        <dbReference type="ChEBI" id="CHEBI:15377"/>
        <dbReference type="ChEBI" id="CHEBI:15378"/>
        <dbReference type="ChEBI" id="CHEBI:29985"/>
        <dbReference type="ChEBI" id="CHEBI:29991"/>
        <dbReference type="ChEBI" id="CHEBI:30616"/>
        <dbReference type="ChEBI" id="CHEBI:33019"/>
        <dbReference type="ChEBI" id="CHEBI:58048"/>
        <dbReference type="ChEBI" id="CHEBI:58359"/>
        <dbReference type="ChEBI" id="CHEBI:456215"/>
        <dbReference type="EC" id="6.3.5.4"/>
    </reaction>
</comment>
<keyword evidence="6" id="KW-0315">Glutamine amidotransferase</keyword>
<comment type="pathway">
    <text evidence="1">Amino-acid biosynthesis; L-asparagine biosynthesis; L-asparagine from L-aspartate (L-Gln route): step 1/1.</text>
</comment>
<dbReference type="NCBIfam" id="TIGR01536">
    <property type="entry name" value="asn_synth_AEB"/>
    <property type="match status" value="1"/>
</dbReference>
<evidence type="ECO:0000256" key="5">
    <source>
        <dbReference type="ARBA" id="ARBA00022840"/>
    </source>
</evidence>
<dbReference type="RefSeq" id="WP_330145623.1">
    <property type="nucleotide sequence ID" value="NZ_JAZDQU010000001.1"/>
</dbReference>
<dbReference type="InterPro" id="IPR033738">
    <property type="entry name" value="AsnB_N"/>
</dbReference>
<dbReference type="Pfam" id="PF00733">
    <property type="entry name" value="Asn_synthase"/>
    <property type="match status" value="1"/>
</dbReference>
<dbReference type="EMBL" id="JAZDQU010000001">
    <property type="protein sequence ID" value="MEE1884710.1"/>
    <property type="molecule type" value="Genomic_DNA"/>
</dbReference>
<dbReference type="SUPFAM" id="SSF56235">
    <property type="entry name" value="N-terminal nucleophile aminohydrolases (Ntn hydrolases)"/>
    <property type="match status" value="1"/>
</dbReference>
<dbReference type="Gene3D" id="3.40.50.620">
    <property type="entry name" value="HUPs"/>
    <property type="match status" value="1"/>
</dbReference>
<dbReference type="InterPro" id="IPR001962">
    <property type="entry name" value="Asn_synthase"/>
</dbReference>
<dbReference type="InterPro" id="IPR029055">
    <property type="entry name" value="Ntn_hydrolases_N"/>
</dbReference>
<dbReference type="PIRSF" id="PIRSF001589">
    <property type="entry name" value="Asn_synthetase_glu-h"/>
    <property type="match status" value="1"/>
</dbReference>
<feature type="domain" description="Glutamine amidotransferase type-2" evidence="8">
    <location>
        <begin position="2"/>
        <end position="217"/>
    </location>
</feature>
<keyword evidence="5" id="KW-0067">ATP-binding</keyword>
<evidence type="ECO:0000256" key="3">
    <source>
        <dbReference type="ARBA" id="ARBA00012737"/>
    </source>
</evidence>
<organism evidence="9 10">
    <name type="scientific">Pedobacter flavus</name>
    <dbReference type="NCBI Taxonomy" id="3113906"/>
    <lineage>
        <taxon>Bacteria</taxon>
        <taxon>Pseudomonadati</taxon>
        <taxon>Bacteroidota</taxon>
        <taxon>Sphingobacteriia</taxon>
        <taxon>Sphingobacteriales</taxon>
        <taxon>Sphingobacteriaceae</taxon>
        <taxon>Pedobacter</taxon>
    </lineage>
</organism>
<protein>
    <recommendedName>
        <fullName evidence="3">asparagine synthase (glutamine-hydrolyzing)</fullName>
        <ecNumber evidence="3">6.3.5.4</ecNumber>
    </recommendedName>
</protein>
<dbReference type="InterPro" id="IPR014729">
    <property type="entry name" value="Rossmann-like_a/b/a_fold"/>
</dbReference>
<keyword evidence="4" id="KW-0547">Nucleotide-binding</keyword>
<keyword evidence="9" id="KW-0436">Ligase</keyword>
<name>A0ABU7H0K7_9SPHI</name>
<dbReference type="InterPro" id="IPR006426">
    <property type="entry name" value="Asn_synth_AEB"/>
</dbReference>
<dbReference type="GO" id="GO:0004066">
    <property type="term" value="F:asparagine synthase (glutamine-hydrolyzing) activity"/>
    <property type="evidence" value="ECO:0007669"/>
    <property type="project" value="UniProtKB-EC"/>
</dbReference>
<proteinExistence type="inferred from homology"/>
<evidence type="ECO:0000256" key="2">
    <source>
        <dbReference type="ARBA" id="ARBA00005752"/>
    </source>
</evidence>
<sequence>MCGIAGQISLSGKKVTLSQVESMTNAIAHRGPDGFGHWIDSEEQICLGHRRLSIIDLSNFGDQPMHYLDRYTIVFNGEIYNYIEIKQQLLTLGYTFKSNSDTEVLLALYDHKKSKCLEDLEGMFAFVIYDKVEKKIFIARDRFGEKPFFYKVEDGIFYFASEIKAFWANGLSKEMDMETAFYFLNYGRVHHPTDREKTFFKEIFKLKPSHSIEIQRGVKEIIQKEYWSLPSDELKETDLIVDKVKDEFFHLFEASIKRRLRSDVPIGSSLSGGLDSSAVVCMIDYLNKGQNFSQNTFSARFPGFAKDEGQFMELVLNKTNATPYYTFPDKEGFIENFQKLCFHQDEPFGSASIYAQYEVMRLAKENNVTVLLDGQGADELLGGYMFYANTYNRELYGDNVVNTIQSKGSIKNLIKSTFSGAYKRYLDKKIEKSYKDNLLKNGYSHQFVEFASKLSEPNEIHYSLNKHLGHDLMNGNLEDLLRYADRNSMAHSREVRLPFLDKNLVEFLMKLPSSYKIRNNWSKWIQREAFKNILPEEITWRTDKIGYEPPQKDWMKDDRVKEVIVEGKRKLLKAGIITKKEAERNPEAVNANEINDNSWYQLMIASYIN</sequence>
<dbReference type="PANTHER" id="PTHR43284">
    <property type="entry name" value="ASPARAGINE SYNTHETASE (GLUTAMINE-HYDROLYZING)"/>
    <property type="match status" value="1"/>
</dbReference>
<dbReference type="SUPFAM" id="SSF52402">
    <property type="entry name" value="Adenine nucleotide alpha hydrolases-like"/>
    <property type="match status" value="1"/>
</dbReference>
<dbReference type="Proteomes" id="UP001337681">
    <property type="component" value="Unassembled WGS sequence"/>
</dbReference>
<evidence type="ECO:0000256" key="6">
    <source>
        <dbReference type="ARBA" id="ARBA00022962"/>
    </source>
</evidence>
<reference evidence="9 10" key="1">
    <citation type="submission" date="2024-01" db="EMBL/GenBank/DDBJ databases">
        <title>Pedobacter sp. nov., isolated from oil-contaminated soil.</title>
        <authorList>
            <person name="Le N.T.T."/>
        </authorList>
    </citation>
    <scope>NUCLEOTIDE SEQUENCE [LARGE SCALE GENOMIC DNA]</scope>
    <source>
        <strain evidence="9 10">VNH31</strain>
    </source>
</reference>
<dbReference type="Gene3D" id="3.60.20.10">
    <property type="entry name" value="Glutamine Phosphoribosylpyrophosphate, subunit 1, domain 1"/>
    <property type="match status" value="1"/>
</dbReference>
<dbReference type="CDD" id="cd00712">
    <property type="entry name" value="AsnB"/>
    <property type="match status" value="1"/>
</dbReference>
<dbReference type="PANTHER" id="PTHR43284:SF1">
    <property type="entry name" value="ASPARAGINE SYNTHETASE"/>
    <property type="match status" value="1"/>
</dbReference>
<evidence type="ECO:0000313" key="9">
    <source>
        <dbReference type="EMBL" id="MEE1884710.1"/>
    </source>
</evidence>
<accession>A0ABU7H0K7</accession>
<comment type="similarity">
    <text evidence="2">Belongs to the asparagine synthetase family.</text>
</comment>
<dbReference type="InterPro" id="IPR051786">
    <property type="entry name" value="ASN_synthetase/amidase"/>
</dbReference>
<dbReference type="EC" id="6.3.5.4" evidence="3"/>
<evidence type="ECO:0000313" key="10">
    <source>
        <dbReference type="Proteomes" id="UP001337681"/>
    </source>
</evidence>
<dbReference type="InterPro" id="IPR017932">
    <property type="entry name" value="GATase_2_dom"/>
</dbReference>
<dbReference type="CDD" id="cd01991">
    <property type="entry name" value="Asn_synthase_B_C"/>
    <property type="match status" value="1"/>
</dbReference>
<keyword evidence="10" id="KW-1185">Reference proteome</keyword>
<evidence type="ECO:0000256" key="4">
    <source>
        <dbReference type="ARBA" id="ARBA00022741"/>
    </source>
</evidence>
<dbReference type="Pfam" id="PF13537">
    <property type="entry name" value="GATase_7"/>
    <property type="match status" value="1"/>
</dbReference>
<comment type="caution">
    <text evidence="9">The sequence shown here is derived from an EMBL/GenBank/DDBJ whole genome shotgun (WGS) entry which is preliminary data.</text>
</comment>
<evidence type="ECO:0000256" key="7">
    <source>
        <dbReference type="ARBA" id="ARBA00048741"/>
    </source>
</evidence>
<gene>
    <name evidence="9" type="primary">asnB</name>
    <name evidence="9" type="ORF">VRU49_04660</name>
</gene>
<evidence type="ECO:0000256" key="1">
    <source>
        <dbReference type="ARBA" id="ARBA00005187"/>
    </source>
</evidence>
<evidence type="ECO:0000259" key="8">
    <source>
        <dbReference type="PROSITE" id="PS51278"/>
    </source>
</evidence>
<dbReference type="PROSITE" id="PS51278">
    <property type="entry name" value="GATASE_TYPE_2"/>
    <property type="match status" value="1"/>
</dbReference>